<keyword evidence="4 6" id="KW-0274">FAD</keyword>
<evidence type="ECO:0000259" key="7">
    <source>
        <dbReference type="Pfam" id="PF00441"/>
    </source>
</evidence>
<dbReference type="Pfam" id="PF00441">
    <property type="entry name" value="Acyl-CoA_dh_1"/>
    <property type="match status" value="1"/>
</dbReference>
<dbReference type="Gene3D" id="1.10.540.10">
    <property type="entry name" value="Acyl-CoA dehydrogenase/oxidase, N-terminal domain"/>
    <property type="match status" value="1"/>
</dbReference>
<evidence type="ECO:0000256" key="6">
    <source>
        <dbReference type="RuleBase" id="RU362125"/>
    </source>
</evidence>
<dbReference type="InterPro" id="IPR052161">
    <property type="entry name" value="Mycobact_Acyl-CoA_DH"/>
</dbReference>
<dbReference type="Gene3D" id="1.20.140.10">
    <property type="entry name" value="Butyryl-CoA Dehydrogenase, subunit A, domain 3"/>
    <property type="match status" value="1"/>
</dbReference>
<dbReference type="GO" id="GO:0005886">
    <property type="term" value="C:plasma membrane"/>
    <property type="evidence" value="ECO:0007669"/>
    <property type="project" value="TreeGrafter"/>
</dbReference>
<gene>
    <name evidence="10" type="ORF">EV385_5613</name>
</gene>
<dbReference type="SUPFAM" id="SSF47203">
    <property type="entry name" value="Acyl-CoA dehydrogenase C-terminal domain-like"/>
    <property type="match status" value="1"/>
</dbReference>
<sequence length="382" mass="41865">MLIDLTDEQHALRQRLRAYLSDLISPQQRAALRHERHGPAHREVVARLGRDGWLGLGFPTRYGGGGLGPMEQQIFVNEAARADVPLPSVTLQTVAPTLLAHGTPQQRDFFLPRILAGVLHFAIGYTEPEAGTDLAALRTRAVRDGDTYVVDGQKTFTTGAHDADYLWLAARTDPDASRHHGLSILIVDTRDPGYAWTPIITCDGAHHVNAVYLTGVRVPVSMRVGPENGGWRLLTTQLNHERVMLGPAGRLGALYDRVRTWVSANPPLPEHPDVRRTLARTHACLRVNELLNWQVAGTDPPSVADASATKVFASERLLRLGQDLEELVGRYGDPTDPATADLLSWLDLQAKRNLVLTFGGGVNEIQRELIASAGLGLPRVPR</sequence>
<feature type="domain" description="Acyl-CoA oxidase/dehydrogenase middle" evidence="8">
    <location>
        <begin position="122"/>
        <end position="208"/>
    </location>
</feature>
<feature type="domain" description="Acyl-CoA dehydrogenase/oxidase N-terminal" evidence="9">
    <location>
        <begin position="6"/>
        <end position="117"/>
    </location>
</feature>
<feature type="domain" description="Acyl-CoA dehydrogenase/oxidase C-terminal" evidence="7">
    <location>
        <begin position="228"/>
        <end position="373"/>
    </location>
</feature>
<dbReference type="InterPro" id="IPR009100">
    <property type="entry name" value="AcylCoA_DH/oxidase_NM_dom_sf"/>
</dbReference>
<evidence type="ECO:0008006" key="12">
    <source>
        <dbReference type="Google" id="ProtNLM"/>
    </source>
</evidence>
<evidence type="ECO:0000259" key="9">
    <source>
        <dbReference type="Pfam" id="PF02771"/>
    </source>
</evidence>
<comment type="similarity">
    <text evidence="2 6">Belongs to the acyl-CoA dehydrogenase family.</text>
</comment>
<evidence type="ECO:0000313" key="10">
    <source>
        <dbReference type="EMBL" id="RZU53680.1"/>
    </source>
</evidence>
<accession>A0A4Q7ZRB9</accession>
<protein>
    <recommendedName>
        <fullName evidence="12">Alkylation response protein AidB-like acyl-CoA dehydrogenase</fullName>
    </recommendedName>
</protein>
<evidence type="ECO:0000259" key="8">
    <source>
        <dbReference type="Pfam" id="PF02770"/>
    </source>
</evidence>
<dbReference type="OrthoDB" id="3176804at2"/>
<proteinExistence type="inferred from homology"/>
<evidence type="ECO:0000256" key="2">
    <source>
        <dbReference type="ARBA" id="ARBA00009347"/>
    </source>
</evidence>
<evidence type="ECO:0000256" key="3">
    <source>
        <dbReference type="ARBA" id="ARBA00022630"/>
    </source>
</evidence>
<name>A0A4Q7ZRB9_9ACTN</name>
<comment type="caution">
    <text evidence="10">The sequence shown here is derived from an EMBL/GenBank/DDBJ whole genome shotgun (WGS) entry which is preliminary data.</text>
</comment>
<dbReference type="InterPro" id="IPR036250">
    <property type="entry name" value="AcylCo_DH-like_C"/>
</dbReference>
<dbReference type="InterPro" id="IPR006091">
    <property type="entry name" value="Acyl-CoA_Oxase/DH_mid-dom"/>
</dbReference>
<reference evidence="10 11" key="1">
    <citation type="submission" date="2019-02" db="EMBL/GenBank/DDBJ databases">
        <title>Sequencing the genomes of 1000 actinobacteria strains.</title>
        <authorList>
            <person name="Klenk H.-P."/>
        </authorList>
    </citation>
    <scope>NUCLEOTIDE SEQUENCE [LARGE SCALE GENOMIC DNA]</scope>
    <source>
        <strain evidence="10 11">DSM 45162</strain>
    </source>
</reference>
<dbReference type="PANTHER" id="PTHR43292">
    <property type="entry name" value="ACYL-COA DEHYDROGENASE"/>
    <property type="match status" value="1"/>
</dbReference>
<dbReference type="InterPro" id="IPR037069">
    <property type="entry name" value="AcylCoA_DH/ox_N_sf"/>
</dbReference>
<dbReference type="InterPro" id="IPR013786">
    <property type="entry name" value="AcylCoA_DH/ox_N"/>
</dbReference>
<keyword evidence="11" id="KW-1185">Reference proteome</keyword>
<keyword evidence="3 6" id="KW-0285">Flavoprotein</keyword>
<evidence type="ECO:0000256" key="4">
    <source>
        <dbReference type="ARBA" id="ARBA00022827"/>
    </source>
</evidence>
<dbReference type="InterPro" id="IPR009075">
    <property type="entry name" value="AcylCo_DH/oxidase_C"/>
</dbReference>
<dbReference type="GO" id="GO:0016627">
    <property type="term" value="F:oxidoreductase activity, acting on the CH-CH group of donors"/>
    <property type="evidence" value="ECO:0007669"/>
    <property type="project" value="InterPro"/>
</dbReference>
<dbReference type="SUPFAM" id="SSF56645">
    <property type="entry name" value="Acyl-CoA dehydrogenase NM domain-like"/>
    <property type="match status" value="1"/>
</dbReference>
<organism evidence="10 11">
    <name type="scientific">Krasilnikovia cinnamomea</name>
    <dbReference type="NCBI Taxonomy" id="349313"/>
    <lineage>
        <taxon>Bacteria</taxon>
        <taxon>Bacillati</taxon>
        <taxon>Actinomycetota</taxon>
        <taxon>Actinomycetes</taxon>
        <taxon>Micromonosporales</taxon>
        <taxon>Micromonosporaceae</taxon>
        <taxon>Krasilnikovia</taxon>
    </lineage>
</organism>
<dbReference type="Gene3D" id="2.40.110.10">
    <property type="entry name" value="Butyryl-CoA Dehydrogenase, subunit A, domain 2"/>
    <property type="match status" value="1"/>
</dbReference>
<dbReference type="EMBL" id="SHKY01000001">
    <property type="protein sequence ID" value="RZU53680.1"/>
    <property type="molecule type" value="Genomic_DNA"/>
</dbReference>
<dbReference type="GO" id="GO:0050660">
    <property type="term" value="F:flavin adenine dinucleotide binding"/>
    <property type="evidence" value="ECO:0007669"/>
    <property type="project" value="InterPro"/>
</dbReference>
<comment type="cofactor">
    <cofactor evidence="1 6">
        <name>FAD</name>
        <dbReference type="ChEBI" id="CHEBI:57692"/>
    </cofactor>
</comment>
<dbReference type="Proteomes" id="UP000292564">
    <property type="component" value="Unassembled WGS sequence"/>
</dbReference>
<evidence type="ECO:0000256" key="5">
    <source>
        <dbReference type="ARBA" id="ARBA00023002"/>
    </source>
</evidence>
<dbReference type="PANTHER" id="PTHR43292:SF3">
    <property type="entry name" value="ACYL-COA DEHYDROGENASE FADE29"/>
    <property type="match status" value="1"/>
</dbReference>
<dbReference type="InterPro" id="IPR046373">
    <property type="entry name" value="Acyl-CoA_Oxase/DH_mid-dom_sf"/>
</dbReference>
<dbReference type="Pfam" id="PF02770">
    <property type="entry name" value="Acyl-CoA_dh_M"/>
    <property type="match status" value="1"/>
</dbReference>
<evidence type="ECO:0000313" key="11">
    <source>
        <dbReference type="Proteomes" id="UP000292564"/>
    </source>
</evidence>
<evidence type="ECO:0000256" key="1">
    <source>
        <dbReference type="ARBA" id="ARBA00001974"/>
    </source>
</evidence>
<keyword evidence="5 6" id="KW-0560">Oxidoreductase</keyword>
<dbReference type="RefSeq" id="WP_130512141.1">
    <property type="nucleotide sequence ID" value="NZ_SHKY01000001.1"/>
</dbReference>
<dbReference type="Pfam" id="PF02771">
    <property type="entry name" value="Acyl-CoA_dh_N"/>
    <property type="match status" value="1"/>
</dbReference>
<dbReference type="AlphaFoldDB" id="A0A4Q7ZRB9"/>